<accession>A0ACD0WLB8</accession>
<reference evidence="2" key="1">
    <citation type="journal article" date="2019" name="MBio">
        <title>Comparative genomics for the elucidation of multidrug resistance (MDR) in Candida lusitaniae.</title>
        <authorList>
            <person name="Kannan A."/>
            <person name="Asner S.A."/>
            <person name="Trachsel E."/>
            <person name="Kelly S."/>
            <person name="Parker J."/>
            <person name="Sanglard D."/>
        </authorList>
    </citation>
    <scope>NUCLEOTIDE SEQUENCE [LARGE SCALE GENOMIC DNA]</scope>
    <source>
        <strain evidence="2">P1</strain>
    </source>
</reference>
<name>A0ACD0WLB8_CLALS</name>
<evidence type="ECO:0000313" key="1">
    <source>
        <dbReference type="EMBL" id="QFZ28131.1"/>
    </source>
</evidence>
<sequence length="328" mass="37164">MSEPNMDDKMSQKSSVFHSAYSTLSRPTTAAVLKMLHKIRPLYSRKESKRSSATDVQKVIERLTKLQKKASASHAILIESLNSWASDFNNDETALVIQEFITLLDTVDMVFATRTENYSKLKVQMGAIAIRETRQNDLISKHAKLQKAKEANSMKLGPNASKTLLVIDEIEENEYNLKLIEQQLLRTTSANMREACRGFISWLLECIDQLGKQGNAFNALFCATDPIVSARRIGLSLSPSISRQPPSTFDTPEDSGGISLIDERRAALETGRTSVGKNSQKSFESDRTSRRHDDRYESLLNRHTEKSQQEVSNEYDIRKFQMNHEGWK</sequence>
<keyword evidence="2" id="KW-1185">Reference proteome</keyword>
<evidence type="ECO:0000313" key="2">
    <source>
        <dbReference type="Proteomes" id="UP000326582"/>
    </source>
</evidence>
<dbReference type="Proteomes" id="UP000326582">
    <property type="component" value="Chromosome 4"/>
</dbReference>
<dbReference type="EMBL" id="CP038487">
    <property type="protein sequence ID" value="QFZ28131.1"/>
    <property type="molecule type" value="Genomic_DNA"/>
</dbReference>
<proteinExistence type="predicted"/>
<gene>
    <name evidence="1" type="ORF">EJF14_40156</name>
</gene>
<organism evidence="1 2">
    <name type="scientific">Clavispora lusitaniae</name>
    <name type="common">Candida lusitaniae</name>
    <dbReference type="NCBI Taxonomy" id="36911"/>
    <lineage>
        <taxon>Eukaryota</taxon>
        <taxon>Fungi</taxon>
        <taxon>Dikarya</taxon>
        <taxon>Ascomycota</taxon>
        <taxon>Saccharomycotina</taxon>
        <taxon>Pichiomycetes</taxon>
        <taxon>Metschnikowiaceae</taxon>
        <taxon>Clavispora</taxon>
    </lineage>
</organism>
<protein>
    <submittedName>
        <fullName evidence="1">Uncharacterized protein</fullName>
    </submittedName>
</protein>